<dbReference type="EMBL" id="PRLK01000010">
    <property type="protein sequence ID" value="RYC72365.1"/>
    <property type="molecule type" value="Genomic_DNA"/>
</dbReference>
<feature type="region of interest" description="Disordered" evidence="1">
    <location>
        <begin position="1"/>
        <end position="20"/>
    </location>
</feature>
<keyword evidence="2" id="KW-0472">Membrane</keyword>
<organism evidence="3 4">
    <name type="scientific">Candidatus Nanogingivalis gingivitcus</name>
    <dbReference type="NCBI Taxonomy" id="2171992"/>
    <lineage>
        <taxon>Bacteria</taxon>
        <taxon>Candidatus Saccharimonadota</taxon>
        <taxon>Candidatus Nanosyncoccalia</taxon>
        <taxon>Candidatus Nanogingivales</taxon>
        <taxon>Candidatus Nanogingivalaceae</taxon>
        <taxon>Candidatus Nanogingivalis</taxon>
    </lineage>
</organism>
<gene>
    <name evidence="3" type="ORF">G6CMJM_00572</name>
</gene>
<name>A0ABY0FJX9_9BACT</name>
<evidence type="ECO:0000313" key="3">
    <source>
        <dbReference type="EMBL" id="RYC72365.1"/>
    </source>
</evidence>
<evidence type="ECO:0000256" key="2">
    <source>
        <dbReference type="SAM" id="Phobius"/>
    </source>
</evidence>
<keyword evidence="2" id="KW-1133">Transmembrane helix</keyword>
<keyword evidence="4" id="KW-1185">Reference proteome</keyword>
<evidence type="ECO:0000313" key="4">
    <source>
        <dbReference type="Proteomes" id="UP001190925"/>
    </source>
</evidence>
<keyword evidence="2" id="KW-0812">Transmembrane</keyword>
<evidence type="ECO:0000256" key="1">
    <source>
        <dbReference type="SAM" id="MobiDB-lite"/>
    </source>
</evidence>
<dbReference type="RefSeq" id="WP_165302687.1">
    <property type="nucleotide sequence ID" value="NZ_PRLK01000010.1"/>
</dbReference>
<proteinExistence type="predicted"/>
<dbReference type="Proteomes" id="UP001190925">
    <property type="component" value="Unassembled WGS sequence"/>
</dbReference>
<accession>A0ABY0FJX9</accession>
<feature type="transmembrane region" description="Helical" evidence="2">
    <location>
        <begin position="65"/>
        <end position="84"/>
    </location>
</feature>
<reference evidence="3 4" key="1">
    <citation type="journal article" date="2018" name="bioRxiv">
        <title>Evidence of independent acquisition and adaption of ultra-small bacteria to human hosts across the highly diverse yet reduced genomes of the phylum Saccharibacteria.</title>
        <authorList>
            <person name="McLean J.S."/>
            <person name="Bor B."/>
            <person name="To T.T."/>
            <person name="Liu Q."/>
            <person name="Kearns K.A."/>
            <person name="Solden L.M."/>
            <person name="Wrighton K.C."/>
            <person name="He X."/>
            <person name="Shi W."/>
        </authorList>
    </citation>
    <scope>NUCLEOTIDE SEQUENCE [LARGE SCALE GENOMIC DNA]</scope>
    <source>
        <strain evidence="3 4">TM7_CMJM_G6_1_HOT_870</strain>
    </source>
</reference>
<reference evidence="3 4" key="2">
    <citation type="journal article" date="2020" name="Cell Rep.">
        <title>Acquisition and Adaptation of Ultra-small Parasitic Reduced Genome Bacteria to Mammalian Hosts.</title>
        <authorList>
            <person name="McLean J.S."/>
            <person name="Bor B."/>
            <person name="Kerns K.A."/>
            <person name="Liu Q."/>
            <person name="To T.T."/>
            <person name="Solden L."/>
            <person name="Hendrickson E.L."/>
            <person name="Wrighton K."/>
            <person name="Shi W."/>
            <person name="He X."/>
        </authorList>
    </citation>
    <scope>NUCLEOTIDE SEQUENCE [LARGE SCALE GENOMIC DNA]</scope>
    <source>
        <strain evidence="3 4">TM7_CMJM_G6_1_HOT_870</strain>
    </source>
</reference>
<comment type="caution">
    <text evidence="3">The sequence shown here is derived from an EMBL/GenBank/DDBJ whole genome shotgun (WGS) entry which is preliminary data.</text>
</comment>
<sequence length="101" mass="11524">MATKKQVEAKKTTKVTKKEDDKVKKVTKKDQEIKKAKKLLTNNGIHITEDGEVVVDQSVQDFRSAVLVLSLAINLVVFITWIILQYTTHYDMALVHAFLPR</sequence>
<protein>
    <submittedName>
        <fullName evidence="3">Uncharacterized protein</fullName>
    </submittedName>
</protein>